<dbReference type="Gene3D" id="2.30.42.10">
    <property type="match status" value="1"/>
</dbReference>
<dbReference type="SUPFAM" id="SSF50156">
    <property type="entry name" value="PDZ domain-like"/>
    <property type="match status" value="1"/>
</dbReference>
<dbReference type="InterPro" id="IPR036034">
    <property type="entry name" value="PDZ_sf"/>
</dbReference>
<dbReference type="PROSITE" id="PS50106">
    <property type="entry name" value="PDZ"/>
    <property type="match status" value="1"/>
</dbReference>
<organism evidence="3 4">
    <name type="scientific">Ligilactobacillus hayakitensis DSM 18933 = JCM 14209</name>
    <dbReference type="NCBI Taxonomy" id="1423755"/>
    <lineage>
        <taxon>Bacteria</taxon>
        <taxon>Bacillati</taxon>
        <taxon>Bacillota</taxon>
        <taxon>Bacilli</taxon>
        <taxon>Lactobacillales</taxon>
        <taxon>Lactobacillaceae</taxon>
        <taxon>Ligilactobacillus</taxon>
    </lineage>
</organism>
<feature type="domain" description="PDZ" evidence="2">
    <location>
        <begin position="274"/>
        <end position="327"/>
    </location>
</feature>
<dbReference type="Proteomes" id="UP000051054">
    <property type="component" value="Unassembled WGS sequence"/>
</dbReference>
<keyword evidence="1" id="KW-0472">Membrane</keyword>
<proteinExistence type="predicted"/>
<feature type="transmembrane region" description="Helical" evidence="1">
    <location>
        <begin position="75"/>
        <end position="92"/>
    </location>
</feature>
<dbReference type="AlphaFoldDB" id="A0A0R1WKD0"/>
<dbReference type="eggNOG" id="COG0265">
    <property type="taxonomic scope" value="Bacteria"/>
</dbReference>
<dbReference type="RefSeq" id="WP_056938424.1">
    <property type="nucleotide sequence ID" value="NZ_AZGD01000095.1"/>
</dbReference>
<feature type="transmembrane region" description="Helical" evidence="1">
    <location>
        <begin position="99"/>
        <end position="116"/>
    </location>
</feature>
<evidence type="ECO:0000313" key="4">
    <source>
        <dbReference type="Proteomes" id="UP000051054"/>
    </source>
</evidence>
<dbReference type="EMBL" id="AZGD01000095">
    <property type="protein sequence ID" value="KRM18336.1"/>
    <property type="molecule type" value="Genomic_DNA"/>
</dbReference>
<protein>
    <recommendedName>
        <fullName evidence="2">PDZ domain-containing protein</fullName>
    </recommendedName>
</protein>
<feature type="transmembrane region" description="Helical" evidence="1">
    <location>
        <begin position="49"/>
        <end position="69"/>
    </location>
</feature>
<keyword evidence="1" id="KW-1133">Transmembrane helix</keyword>
<feature type="transmembrane region" description="Helical" evidence="1">
    <location>
        <begin position="197"/>
        <end position="218"/>
    </location>
</feature>
<accession>A0A0R1WKD0</accession>
<feature type="transmembrane region" description="Helical" evidence="1">
    <location>
        <begin position="168"/>
        <end position="185"/>
    </location>
</feature>
<name>A0A0R1WKD0_9LACO</name>
<reference evidence="3 4" key="1">
    <citation type="journal article" date="2015" name="Genome Announc.">
        <title>Expanding the biotechnology potential of lactobacilli through comparative genomics of 213 strains and associated genera.</title>
        <authorList>
            <person name="Sun Z."/>
            <person name="Harris H.M."/>
            <person name="McCann A."/>
            <person name="Guo C."/>
            <person name="Argimon S."/>
            <person name="Zhang W."/>
            <person name="Yang X."/>
            <person name="Jeffery I.B."/>
            <person name="Cooney J.C."/>
            <person name="Kagawa T.F."/>
            <person name="Liu W."/>
            <person name="Song Y."/>
            <person name="Salvetti E."/>
            <person name="Wrobel A."/>
            <person name="Rasinkangas P."/>
            <person name="Parkhill J."/>
            <person name="Rea M.C."/>
            <person name="O'Sullivan O."/>
            <person name="Ritari J."/>
            <person name="Douillard F.P."/>
            <person name="Paul Ross R."/>
            <person name="Yang R."/>
            <person name="Briner A.E."/>
            <person name="Felis G.E."/>
            <person name="de Vos W.M."/>
            <person name="Barrangou R."/>
            <person name="Klaenhammer T.R."/>
            <person name="Caufield P.W."/>
            <person name="Cui Y."/>
            <person name="Zhang H."/>
            <person name="O'Toole P.W."/>
        </authorList>
    </citation>
    <scope>NUCLEOTIDE SEQUENCE [LARGE SCALE GENOMIC DNA]</scope>
    <source>
        <strain evidence="3 4">DSM 18933</strain>
    </source>
</reference>
<gene>
    <name evidence="3" type="ORF">FC40_GL001016</name>
</gene>
<comment type="caution">
    <text evidence="3">The sequence shown here is derived from an EMBL/GenBank/DDBJ whole genome shotgun (WGS) entry which is preliminary data.</text>
</comment>
<feature type="transmembrane region" description="Helical" evidence="1">
    <location>
        <begin position="238"/>
        <end position="254"/>
    </location>
</feature>
<feature type="transmembrane region" description="Helical" evidence="1">
    <location>
        <begin position="6"/>
        <end position="28"/>
    </location>
</feature>
<feature type="transmembrane region" description="Helical" evidence="1">
    <location>
        <begin position="128"/>
        <end position="147"/>
    </location>
</feature>
<evidence type="ECO:0000313" key="3">
    <source>
        <dbReference type="EMBL" id="KRM18336.1"/>
    </source>
</evidence>
<evidence type="ECO:0000259" key="2">
    <source>
        <dbReference type="PROSITE" id="PS50106"/>
    </source>
</evidence>
<dbReference type="InterPro" id="IPR001478">
    <property type="entry name" value="PDZ"/>
</dbReference>
<dbReference type="STRING" id="1423755.FC40_GL001016"/>
<keyword evidence="4" id="KW-1185">Reference proteome</keyword>
<evidence type="ECO:0000256" key="1">
    <source>
        <dbReference type="SAM" id="Phobius"/>
    </source>
</evidence>
<keyword evidence="1" id="KW-0812">Transmembrane</keyword>
<dbReference type="PATRIC" id="fig|1423755.3.peg.1073"/>
<sequence>MEILSLILNYLGAPILWLGILAVIFSYNQRVKKERKQFRVAINKDFFEGRIFIKYGLLFAIVSSVLAIITGITLPVQSIIIYQLIVVLACLLRGFSDISFLTSLFVFFMSGIFFSNELNLGKVFNDNTATNWLALVFVSFILEYLLIGSFKKESLTPELKKGKRGRKIVNYFGRQTTVFPMLILIPSGDMGQVMKFWPILNIGNHTFTLAVLPFLMSVGLKVTKYSKEESIKLKLKDVKLMSILALLAVIGSFITKDEMLAVSLIALMLIVDAYLTIKRRNKEKQIDTGYVQTDEGIRIIAVKPDTPAAKMNLHAGDTILTCNNIPVNTEDEFYRAIQKNAAYCHIKAKTYGGDLIIVESAIFKDSPHEIGLVLFR</sequence>
<dbReference type="Pfam" id="PF13180">
    <property type="entry name" value="PDZ_2"/>
    <property type="match status" value="1"/>
</dbReference>
<feature type="transmembrane region" description="Helical" evidence="1">
    <location>
        <begin position="260"/>
        <end position="277"/>
    </location>
</feature>